<evidence type="ECO:0000313" key="2">
    <source>
        <dbReference type="WBParaSite" id="ACAC_0001046201-mRNA-1"/>
    </source>
</evidence>
<reference evidence="1" key="1">
    <citation type="submission" date="2012-09" db="EMBL/GenBank/DDBJ databases">
        <authorList>
            <person name="Martin A.A."/>
        </authorList>
    </citation>
    <scope>NUCLEOTIDE SEQUENCE</scope>
</reference>
<accession>A0A0K0DH42</accession>
<name>A0A0K0DH42_ANGCA</name>
<sequence length="67" mass="7542">MLNAKENFKSSGVMKIRRRMVGTGCMMWNCFLAEYVHLLMGEGEERTSSHGAATYTVSPAMDFCTTR</sequence>
<dbReference type="Proteomes" id="UP000035642">
    <property type="component" value="Unassembled WGS sequence"/>
</dbReference>
<organism evidence="1 2">
    <name type="scientific">Angiostrongylus cantonensis</name>
    <name type="common">Rat lungworm</name>
    <dbReference type="NCBI Taxonomy" id="6313"/>
    <lineage>
        <taxon>Eukaryota</taxon>
        <taxon>Metazoa</taxon>
        <taxon>Ecdysozoa</taxon>
        <taxon>Nematoda</taxon>
        <taxon>Chromadorea</taxon>
        <taxon>Rhabditida</taxon>
        <taxon>Rhabditina</taxon>
        <taxon>Rhabditomorpha</taxon>
        <taxon>Strongyloidea</taxon>
        <taxon>Metastrongylidae</taxon>
        <taxon>Angiostrongylus</taxon>
    </lineage>
</organism>
<dbReference type="AlphaFoldDB" id="A0A0K0DH42"/>
<proteinExistence type="predicted"/>
<reference evidence="2" key="2">
    <citation type="submission" date="2017-02" db="UniProtKB">
        <authorList>
            <consortium name="WormBaseParasite"/>
        </authorList>
    </citation>
    <scope>IDENTIFICATION</scope>
</reference>
<dbReference type="WBParaSite" id="ACAC_0001046201-mRNA-1">
    <property type="protein sequence ID" value="ACAC_0001046201-mRNA-1"/>
    <property type="gene ID" value="ACAC_0001046201"/>
</dbReference>
<keyword evidence="1" id="KW-1185">Reference proteome</keyword>
<protein>
    <submittedName>
        <fullName evidence="2">Ovule protein</fullName>
    </submittedName>
</protein>
<evidence type="ECO:0000313" key="1">
    <source>
        <dbReference type="Proteomes" id="UP000035642"/>
    </source>
</evidence>